<proteinExistence type="predicted"/>
<protein>
    <submittedName>
        <fullName evidence="1">Uncharacterized protein</fullName>
    </submittedName>
</protein>
<sequence length="104" mass="11948">MQPLNEPQLVEVMGRVRHIWEVAQGVTSRLPEGFEGMLAQGWTTRLGSRSPRIVIREFVGVLDRLHDYPEFDPFVEYSFDLPAEAFSSEERGDGVWEPLPEDVF</sequence>
<evidence type="ECO:0000313" key="2">
    <source>
        <dbReference type="Proteomes" id="UP001404956"/>
    </source>
</evidence>
<gene>
    <name evidence="1" type="ORF">Dalu01_01821</name>
</gene>
<evidence type="ECO:0000313" key="1">
    <source>
        <dbReference type="EMBL" id="GAA5533418.1"/>
    </source>
</evidence>
<dbReference type="Proteomes" id="UP001404956">
    <property type="component" value="Unassembled WGS sequence"/>
</dbReference>
<accession>A0ABP9XDG2</accession>
<dbReference type="EMBL" id="BAABRV010000004">
    <property type="protein sequence ID" value="GAA5533418.1"/>
    <property type="molecule type" value="Genomic_DNA"/>
</dbReference>
<keyword evidence="2" id="KW-1185">Reference proteome</keyword>
<comment type="caution">
    <text evidence="1">The sequence shown here is derived from an EMBL/GenBank/DDBJ whole genome shotgun (WGS) entry which is preliminary data.</text>
</comment>
<organism evidence="1 2">
    <name type="scientific">Deinococcus aluminii</name>
    <dbReference type="NCBI Taxonomy" id="1656885"/>
    <lineage>
        <taxon>Bacteria</taxon>
        <taxon>Thermotogati</taxon>
        <taxon>Deinococcota</taxon>
        <taxon>Deinococci</taxon>
        <taxon>Deinococcales</taxon>
        <taxon>Deinococcaceae</taxon>
        <taxon>Deinococcus</taxon>
    </lineage>
</organism>
<name>A0ABP9XDG2_9DEIO</name>
<dbReference type="Pfam" id="PF10923">
    <property type="entry name" value="BrxC_BrxD"/>
    <property type="match status" value="1"/>
</dbReference>
<reference evidence="1 2" key="1">
    <citation type="submission" date="2024-02" db="EMBL/GenBank/DDBJ databases">
        <title>Deinococcus aluminii NBRC 112889.</title>
        <authorList>
            <person name="Ichikawa N."/>
            <person name="Katano-Makiyama Y."/>
            <person name="Hidaka K."/>
        </authorList>
    </citation>
    <scope>NUCLEOTIDE SEQUENCE [LARGE SCALE GENOMIC DNA]</scope>
    <source>
        <strain evidence="1 2">NBRC 112889</strain>
    </source>
</reference>
<dbReference type="InterPro" id="IPR021228">
    <property type="entry name" value="BrxD"/>
</dbReference>